<gene>
    <name evidence="7" type="ORF">JTE90_000388</name>
</gene>
<dbReference type="Proteomes" id="UP000827092">
    <property type="component" value="Unassembled WGS sequence"/>
</dbReference>
<dbReference type="InterPro" id="IPR000008">
    <property type="entry name" value="C2_dom"/>
</dbReference>
<name>A0AAV6THF2_9ARAC</name>
<keyword evidence="5" id="KW-0472">Membrane</keyword>
<comment type="caution">
    <text evidence="7">The sequence shown here is derived from an EMBL/GenBank/DDBJ whole genome shotgun (WGS) entry which is preliminary data.</text>
</comment>
<dbReference type="EMBL" id="JAFNEN010004416">
    <property type="protein sequence ID" value="KAG8171103.1"/>
    <property type="molecule type" value="Genomic_DNA"/>
</dbReference>
<feature type="non-terminal residue" evidence="7">
    <location>
        <position position="225"/>
    </location>
</feature>
<dbReference type="GO" id="GO:0007009">
    <property type="term" value="P:plasma membrane organization"/>
    <property type="evidence" value="ECO:0007669"/>
    <property type="project" value="TreeGrafter"/>
</dbReference>
<keyword evidence="8" id="KW-1185">Reference proteome</keyword>
<protein>
    <recommendedName>
        <fullName evidence="6">C2 domain-containing protein</fullName>
    </recommendedName>
</protein>
<dbReference type="Gene3D" id="2.60.40.150">
    <property type="entry name" value="C2 domain"/>
    <property type="match status" value="1"/>
</dbReference>
<keyword evidence="2" id="KW-0812">Transmembrane</keyword>
<dbReference type="GO" id="GO:0016020">
    <property type="term" value="C:membrane"/>
    <property type="evidence" value="ECO:0007669"/>
    <property type="project" value="UniProtKB-SubCell"/>
</dbReference>
<evidence type="ECO:0000259" key="6">
    <source>
        <dbReference type="PROSITE" id="PS50004"/>
    </source>
</evidence>
<sequence>MGSPVEHHFLELRAHLYQARSLPSLYPTRSPRCFARVFVGNHSKSTQVKSTVNPIWDETLQFTGIIVYGDMKVVAESPPTVVIEVVDENNSLLGRAIIDSIRVDKDFRHLPKLQWFQLNKNESEGQLLAAFELALDHTHATEAEEDYDDNEWMVTPIPPEIRPRFSLHRIEVLFWGLREMQRVHWRHVTRPRIDVECAGRVLQSCVVPDYRRHSNFTTSSAFMDI</sequence>
<dbReference type="InterPro" id="IPR035892">
    <property type="entry name" value="C2_domain_sf"/>
</dbReference>
<evidence type="ECO:0000256" key="3">
    <source>
        <dbReference type="ARBA" id="ARBA00022737"/>
    </source>
</evidence>
<comment type="subcellular location">
    <subcellularLocation>
        <location evidence="1">Membrane</location>
        <topology evidence="1">Single-pass membrane protein</topology>
    </subcellularLocation>
</comment>
<organism evidence="7 8">
    <name type="scientific">Oedothorax gibbosus</name>
    <dbReference type="NCBI Taxonomy" id="931172"/>
    <lineage>
        <taxon>Eukaryota</taxon>
        <taxon>Metazoa</taxon>
        <taxon>Ecdysozoa</taxon>
        <taxon>Arthropoda</taxon>
        <taxon>Chelicerata</taxon>
        <taxon>Arachnida</taxon>
        <taxon>Araneae</taxon>
        <taxon>Araneomorphae</taxon>
        <taxon>Entelegynae</taxon>
        <taxon>Araneoidea</taxon>
        <taxon>Linyphiidae</taxon>
        <taxon>Erigoninae</taxon>
        <taxon>Oedothorax</taxon>
    </lineage>
</organism>
<dbReference type="SMART" id="SM00239">
    <property type="entry name" value="C2"/>
    <property type="match status" value="1"/>
</dbReference>
<dbReference type="PROSITE" id="PS50004">
    <property type="entry name" value="C2"/>
    <property type="match status" value="1"/>
</dbReference>
<evidence type="ECO:0000256" key="2">
    <source>
        <dbReference type="ARBA" id="ARBA00022692"/>
    </source>
</evidence>
<dbReference type="AlphaFoldDB" id="A0AAV6THF2"/>
<proteinExistence type="predicted"/>
<dbReference type="PANTHER" id="PTHR12546:SF60">
    <property type="entry name" value="MISFIRE, ISOFORM F"/>
    <property type="match status" value="1"/>
</dbReference>
<evidence type="ECO:0000313" key="7">
    <source>
        <dbReference type="EMBL" id="KAG8171103.1"/>
    </source>
</evidence>
<dbReference type="InterPro" id="IPR037721">
    <property type="entry name" value="Ferlin"/>
</dbReference>
<evidence type="ECO:0000313" key="8">
    <source>
        <dbReference type="Proteomes" id="UP000827092"/>
    </source>
</evidence>
<keyword evidence="3" id="KW-0677">Repeat</keyword>
<accession>A0AAV6THF2</accession>
<evidence type="ECO:0000256" key="1">
    <source>
        <dbReference type="ARBA" id="ARBA00004167"/>
    </source>
</evidence>
<dbReference type="PANTHER" id="PTHR12546">
    <property type="entry name" value="FER-1-LIKE"/>
    <property type="match status" value="1"/>
</dbReference>
<dbReference type="Pfam" id="PF00168">
    <property type="entry name" value="C2"/>
    <property type="match status" value="1"/>
</dbReference>
<evidence type="ECO:0000256" key="4">
    <source>
        <dbReference type="ARBA" id="ARBA00022989"/>
    </source>
</evidence>
<reference evidence="7 8" key="1">
    <citation type="journal article" date="2022" name="Nat. Ecol. Evol.">
        <title>A masculinizing supergene underlies an exaggerated male reproductive morph in a spider.</title>
        <authorList>
            <person name="Hendrickx F."/>
            <person name="De Corte Z."/>
            <person name="Sonet G."/>
            <person name="Van Belleghem S.M."/>
            <person name="Kostlbacher S."/>
            <person name="Vangestel C."/>
        </authorList>
    </citation>
    <scope>NUCLEOTIDE SEQUENCE [LARGE SCALE GENOMIC DNA]</scope>
    <source>
        <strain evidence="7">W744_W776</strain>
    </source>
</reference>
<keyword evidence="4" id="KW-1133">Transmembrane helix</keyword>
<feature type="domain" description="C2" evidence="6">
    <location>
        <begin position="1"/>
        <end position="120"/>
    </location>
</feature>
<evidence type="ECO:0000256" key="5">
    <source>
        <dbReference type="ARBA" id="ARBA00023136"/>
    </source>
</evidence>
<dbReference type="SUPFAM" id="SSF49562">
    <property type="entry name" value="C2 domain (Calcium/lipid-binding domain, CaLB)"/>
    <property type="match status" value="1"/>
</dbReference>